<feature type="region of interest" description="Disordered" evidence="1">
    <location>
        <begin position="151"/>
        <end position="175"/>
    </location>
</feature>
<evidence type="ECO:0000256" key="1">
    <source>
        <dbReference type="SAM" id="MobiDB-lite"/>
    </source>
</evidence>
<protein>
    <submittedName>
        <fullName evidence="3">Uncharacterized protein</fullName>
    </submittedName>
</protein>
<reference evidence="3" key="1">
    <citation type="journal article" date="2014" name="BMC Genomics">
        <title>Characterizing the developmental transcriptome of the oriental fruit fly, Bactrocera dorsalis (Diptera: Tephritidae) through comparative genomic analysis with Drosophila melanogaster utilizing modENCODE datasets.</title>
        <authorList>
            <person name="Geib S.M."/>
            <person name="Calla B."/>
            <person name="Hall B."/>
            <person name="Hou S."/>
            <person name="Manoukis N.C."/>
        </authorList>
    </citation>
    <scope>NUCLEOTIDE SEQUENCE</scope>
    <source>
        <strain evidence="3">Punador</strain>
    </source>
</reference>
<organism evidence="3">
    <name type="scientific">Bactrocera dorsalis</name>
    <name type="common">Oriental fruit fly</name>
    <name type="synonym">Dacus dorsalis</name>
    <dbReference type="NCBI Taxonomy" id="27457"/>
    <lineage>
        <taxon>Eukaryota</taxon>
        <taxon>Metazoa</taxon>
        <taxon>Ecdysozoa</taxon>
        <taxon>Arthropoda</taxon>
        <taxon>Hexapoda</taxon>
        <taxon>Insecta</taxon>
        <taxon>Pterygota</taxon>
        <taxon>Neoptera</taxon>
        <taxon>Endopterygota</taxon>
        <taxon>Diptera</taxon>
        <taxon>Brachycera</taxon>
        <taxon>Muscomorpha</taxon>
        <taxon>Tephritoidea</taxon>
        <taxon>Tephritidae</taxon>
        <taxon>Bactrocera</taxon>
        <taxon>Bactrocera</taxon>
    </lineage>
</organism>
<keyword evidence="2" id="KW-1133">Transmembrane helix</keyword>
<evidence type="ECO:0000313" key="3">
    <source>
        <dbReference type="EMBL" id="JAC55481.1"/>
    </source>
</evidence>
<dbReference type="EMBL" id="GAKP01003471">
    <property type="protein sequence ID" value="JAC55481.1"/>
    <property type="molecule type" value="Transcribed_RNA"/>
</dbReference>
<feature type="region of interest" description="Disordered" evidence="1">
    <location>
        <begin position="306"/>
        <end position="328"/>
    </location>
</feature>
<feature type="compositionally biased region" description="Basic and acidic residues" evidence="1">
    <location>
        <begin position="99"/>
        <end position="109"/>
    </location>
</feature>
<feature type="transmembrane region" description="Helical" evidence="2">
    <location>
        <begin position="12"/>
        <end position="33"/>
    </location>
</feature>
<feature type="compositionally biased region" description="Low complexity" evidence="1">
    <location>
        <begin position="314"/>
        <end position="326"/>
    </location>
</feature>
<accession>A0A034WIS1</accession>
<evidence type="ECO:0000256" key="2">
    <source>
        <dbReference type="SAM" id="Phobius"/>
    </source>
</evidence>
<dbReference type="OrthoDB" id="7730862at2759"/>
<dbReference type="AlphaFoldDB" id="A0A034WIS1"/>
<proteinExistence type="predicted"/>
<keyword evidence="2" id="KW-0812">Transmembrane</keyword>
<keyword evidence="2" id="KW-0472">Membrane</keyword>
<name>A0A034WIS1_BACDO</name>
<feature type="region of interest" description="Disordered" evidence="1">
    <location>
        <begin position="95"/>
        <end position="116"/>
    </location>
</feature>
<sequence length="493" mass="53191">MSCGKCLHHTFNLAFVLGLFVVAAVAVPTSVLVQNSEVTSNINAANNGHNLMTKVKRSSADVNGIMPKEAINDEVSTSANKKSSPEVLPPAFNMPTTHQHLENGGKDSGDNNSNSIAYVQSAGTNSMPSNEDIINSAIAAGLTAAAVQAAATASQHEREQKQPWKQQPQVYGDETPSVLQKRGISNPQYLYGAMGLGGPYASASGSSSGNSLYGSGEYYNNAYLSNPMQVSSGADLETVPTGFWADEMDPSVVYTDIQDDDFLSAPRATSYRSKAYDNLQNILNAEAYPVQQTLHTSRYYGANNANKRANRYDNSNNGGASGSSSSRLADMRLKRDTKLTPADMLALVALVEAGERARKEPETDTSNGYMYPSNGIATPPEAYNTYSGIKTYYPISAGAFDYPTNVDAIDNGGSWLEPNMIDYYGAPANVEAIPKYELQREQKYGGILPSGTGNRYGVKRFMVSKKKRSMGNFLNEPVSKPSIGYNVNNEKFY</sequence>